<dbReference type="AlphaFoldDB" id="A0A0L0V0J9"/>
<dbReference type="EMBL" id="AJIL01000162">
    <property type="protein sequence ID" value="KNE92519.1"/>
    <property type="molecule type" value="Genomic_DNA"/>
</dbReference>
<evidence type="ECO:0000313" key="2">
    <source>
        <dbReference type="Proteomes" id="UP000054564"/>
    </source>
</evidence>
<proteinExistence type="predicted"/>
<dbReference type="Proteomes" id="UP000054564">
    <property type="component" value="Unassembled WGS sequence"/>
</dbReference>
<organism evidence="1 2">
    <name type="scientific">Puccinia striiformis f. sp. tritici PST-78</name>
    <dbReference type="NCBI Taxonomy" id="1165861"/>
    <lineage>
        <taxon>Eukaryota</taxon>
        <taxon>Fungi</taxon>
        <taxon>Dikarya</taxon>
        <taxon>Basidiomycota</taxon>
        <taxon>Pucciniomycotina</taxon>
        <taxon>Pucciniomycetes</taxon>
        <taxon>Pucciniales</taxon>
        <taxon>Pucciniaceae</taxon>
        <taxon>Puccinia</taxon>
    </lineage>
</organism>
<accession>A0A0L0V0J9</accession>
<name>A0A0L0V0J9_9BASI</name>
<dbReference type="OrthoDB" id="2517831at2759"/>
<comment type="caution">
    <text evidence="1">The sequence shown here is derived from an EMBL/GenBank/DDBJ whole genome shotgun (WGS) entry which is preliminary data.</text>
</comment>
<dbReference type="STRING" id="1165861.A0A0L0V0J9"/>
<gene>
    <name evidence="1" type="ORF">PSTG_14120</name>
</gene>
<protein>
    <submittedName>
        <fullName evidence="1">Uncharacterized protein</fullName>
    </submittedName>
</protein>
<keyword evidence="2" id="KW-1185">Reference proteome</keyword>
<reference evidence="2" key="1">
    <citation type="submission" date="2014-03" db="EMBL/GenBank/DDBJ databases">
        <title>The Genome Sequence of Puccinia striiformis f. sp. tritici PST-78.</title>
        <authorList>
            <consortium name="The Broad Institute Genome Sequencing Platform"/>
            <person name="Cuomo C."/>
            <person name="Hulbert S."/>
            <person name="Chen X."/>
            <person name="Walker B."/>
            <person name="Young S.K."/>
            <person name="Zeng Q."/>
            <person name="Gargeya S."/>
            <person name="Fitzgerald M."/>
            <person name="Haas B."/>
            <person name="Abouelleil A."/>
            <person name="Alvarado L."/>
            <person name="Arachchi H.M."/>
            <person name="Berlin A.M."/>
            <person name="Chapman S.B."/>
            <person name="Goldberg J."/>
            <person name="Griggs A."/>
            <person name="Gujja S."/>
            <person name="Hansen M."/>
            <person name="Howarth C."/>
            <person name="Imamovic A."/>
            <person name="Larimer J."/>
            <person name="McCowan C."/>
            <person name="Montmayeur A."/>
            <person name="Murphy C."/>
            <person name="Neiman D."/>
            <person name="Pearson M."/>
            <person name="Priest M."/>
            <person name="Roberts A."/>
            <person name="Saif S."/>
            <person name="Shea T."/>
            <person name="Sisk P."/>
            <person name="Sykes S."/>
            <person name="Wortman J."/>
            <person name="Nusbaum C."/>
            <person name="Birren B."/>
        </authorList>
    </citation>
    <scope>NUCLEOTIDE SEQUENCE [LARGE SCALE GENOMIC DNA]</scope>
    <source>
        <strain evidence="2">race PST-78</strain>
    </source>
</reference>
<sequence length="101" mass="11498">MFNHLKTCFWAICRAAQMNTFTRLLCVQPDSFLTTSAYSAEMKDIVANLKALNAELTEDHFLGFPLQLNLPEGDVKKELAQRVENVMHNDPKHQTPTFDVS</sequence>
<evidence type="ECO:0000313" key="1">
    <source>
        <dbReference type="EMBL" id="KNE92519.1"/>
    </source>
</evidence>